<protein>
    <recommendedName>
        <fullName evidence="3">Lipoprotein</fullName>
    </recommendedName>
</protein>
<dbReference type="OrthoDB" id="116080at2"/>
<dbReference type="RefSeq" id="WP_074653708.1">
    <property type="nucleotide sequence ID" value="NZ_FNSD01000001.1"/>
</dbReference>
<evidence type="ECO:0000313" key="1">
    <source>
        <dbReference type="EMBL" id="SEB84532.1"/>
    </source>
</evidence>
<dbReference type="PROSITE" id="PS51257">
    <property type="entry name" value="PROKAR_LIPOPROTEIN"/>
    <property type="match status" value="1"/>
</dbReference>
<accession>A0A1H4MQB3</accession>
<reference evidence="1 2" key="1">
    <citation type="submission" date="2016-10" db="EMBL/GenBank/DDBJ databases">
        <authorList>
            <person name="de Groot N.N."/>
        </authorList>
    </citation>
    <scope>NUCLEOTIDE SEQUENCE [LARGE SCALE GENOMIC DNA]</scope>
    <source>
        <strain evidence="1 2">AB35.6</strain>
    </source>
</reference>
<dbReference type="Proteomes" id="UP000182409">
    <property type="component" value="Unassembled WGS sequence"/>
</dbReference>
<dbReference type="EMBL" id="FNSD01000001">
    <property type="protein sequence ID" value="SEB84532.1"/>
    <property type="molecule type" value="Genomic_DNA"/>
</dbReference>
<gene>
    <name evidence="1" type="ORF">SAMN05443244_1988</name>
</gene>
<organism evidence="1 2">
    <name type="scientific">Terriglobus roseus</name>
    <dbReference type="NCBI Taxonomy" id="392734"/>
    <lineage>
        <taxon>Bacteria</taxon>
        <taxon>Pseudomonadati</taxon>
        <taxon>Acidobacteriota</taxon>
        <taxon>Terriglobia</taxon>
        <taxon>Terriglobales</taxon>
        <taxon>Acidobacteriaceae</taxon>
        <taxon>Terriglobus</taxon>
    </lineage>
</organism>
<dbReference type="AlphaFoldDB" id="A0A1H4MQB3"/>
<proteinExistence type="predicted"/>
<name>A0A1H4MQB3_9BACT</name>
<evidence type="ECO:0008006" key="3">
    <source>
        <dbReference type="Google" id="ProtNLM"/>
    </source>
</evidence>
<evidence type="ECO:0000313" key="2">
    <source>
        <dbReference type="Proteomes" id="UP000182409"/>
    </source>
</evidence>
<sequence length="209" mass="22823">MRINLQLCVALAATSLLVTTGCKQPKDTSSNLKSAINGYYDQWPECLWPDPIQMPQQHDKDDATKVMPFDALVDQGLLSRTPVEKTKLLVLKKEANSYDLTDKGRTNWTPNVNQPGYGNFCYAHRKVKDIVSNTPAGTEPGATTTVNYTYTLGDVKDWAQAAETQNAFPQLRTALTATNNGKATLVLTSDGWKMQPVAKGATGDSGIVQ</sequence>